<accession>A0A183IEH0</accession>
<evidence type="ECO:0000313" key="8">
    <source>
        <dbReference type="Proteomes" id="UP000270296"/>
    </source>
</evidence>
<dbReference type="CDD" id="cd19813">
    <property type="entry name" value="Bbox1_BRAT-like"/>
    <property type="match status" value="1"/>
</dbReference>
<evidence type="ECO:0000256" key="4">
    <source>
        <dbReference type="PROSITE-ProRule" id="PRU00024"/>
    </source>
</evidence>
<keyword evidence="3" id="KW-0862">Zinc</keyword>
<dbReference type="PROSITE" id="PS50119">
    <property type="entry name" value="ZF_BBOX"/>
    <property type="match status" value="2"/>
</dbReference>
<dbReference type="SMART" id="SM00184">
    <property type="entry name" value="RING"/>
    <property type="match status" value="1"/>
</dbReference>
<dbReference type="PANTHER" id="PTHR25462:SF291">
    <property type="entry name" value="E3 UBIQUITIN-PROTEIN LIGASE TRIM45"/>
    <property type="match status" value="1"/>
</dbReference>
<evidence type="ECO:0000256" key="3">
    <source>
        <dbReference type="ARBA" id="ARBA00022833"/>
    </source>
</evidence>
<reference evidence="9" key="1">
    <citation type="submission" date="2016-06" db="UniProtKB">
        <authorList>
            <consortium name="WormBaseParasite"/>
        </authorList>
    </citation>
    <scope>IDENTIFICATION</scope>
</reference>
<dbReference type="Pfam" id="PF00097">
    <property type="entry name" value="zf-C3HC4"/>
    <property type="match status" value="1"/>
</dbReference>
<dbReference type="InterPro" id="IPR017907">
    <property type="entry name" value="Znf_RING_CS"/>
</dbReference>
<dbReference type="PROSITE" id="PS00518">
    <property type="entry name" value="ZF_RING_1"/>
    <property type="match status" value="1"/>
</dbReference>
<evidence type="ECO:0000256" key="2">
    <source>
        <dbReference type="ARBA" id="ARBA00022771"/>
    </source>
</evidence>
<dbReference type="EMBL" id="UZAM01007046">
    <property type="protein sequence ID" value="VDO96210.1"/>
    <property type="molecule type" value="Genomic_DNA"/>
</dbReference>
<keyword evidence="1" id="KW-0479">Metal-binding</keyword>
<dbReference type="SUPFAM" id="SSF57850">
    <property type="entry name" value="RING/U-box"/>
    <property type="match status" value="1"/>
</dbReference>
<keyword evidence="2 4" id="KW-0863">Zinc-finger</keyword>
<dbReference type="GO" id="GO:0008270">
    <property type="term" value="F:zinc ion binding"/>
    <property type="evidence" value="ECO:0007669"/>
    <property type="project" value="UniProtKB-KW"/>
</dbReference>
<dbReference type="InterPro" id="IPR047153">
    <property type="entry name" value="TRIM45/56/19-like"/>
</dbReference>
<evidence type="ECO:0000259" key="6">
    <source>
        <dbReference type="PROSITE" id="PS50119"/>
    </source>
</evidence>
<dbReference type="InterPro" id="IPR000315">
    <property type="entry name" value="Znf_B-box"/>
</dbReference>
<evidence type="ECO:0000313" key="7">
    <source>
        <dbReference type="EMBL" id="VDO96210.1"/>
    </source>
</evidence>
<feature type="domain" description="B box-type" evidence="6">
    <location>
        <begin position="280"/>
        <end position="319"/>
    </location>
</feature>
<dbReference type="SMART" id="SM00336">
    <property type="entry name" value="BBOX"/>
    <property type="match status" value="2"/>
</dbReference>
<dbReference type="Gene3D" id="3.30.40.10">
    <property type="entry name" value="Zinc/RING finger domain, C3HC4 (zinc finger)"/>
    <property type="match status" value="1"/>
</dbReference>
<protein>
    <submittedName>
        <fullName evidence="9">RING-type domain-containing protein</fullName>
    </submittedName>
</protein>
<dbReference type="SUPFAM" id="SSF57845">
    <property type="entry name" value="B-box zinc-binding domain"/>
    <property type="match status" value="1"/>
</dbReference>
<dbReference type="CDD" id="cd19798">
    <property type="entry name" value="Bbox2_BRAT-like"/>
    <property type="match status" value="1"/>
</dbReference>
<dbReference type="InterPro" id="IPR013083">
    <property type="entry name" value="Znf_RING/FYVE/PHD"/>
</dbReference>
<evidence type="ECO:0000259" key="5">
    <source>
        <dbReference type="PROSITE" id="PS50089"/>
    </source>
</evidence>
<dbReference type="Gene3D" id="3.30.160.60">
    <property type="entry name" value="Classic Zinc Finger"/>
    <property type="match status" value="1"/>
</dbReference>
<dbReference type="WBParaSite" id="SBAD_0000211401-mRNA-1">
    <property type="protein sequence ID" value="SBAD_0000211401-mRNA-1"/>
    <property type="gene ID" value="SBAD_0000211401"/>
</dbReference>
<dbReference type="Proteomes" id="UP000270296">
    <property type="component" value="Unassembled WGS sequence"/>
</dbReference>
<organism evidence="9">
    <name type="scientific">Soboliphyme baturini</name>
    <dbReference type="NCBI Taxonomy" id="241478"/>
    <lineage>
        <taxon>Eukaryota</taxon>
        <taxon>Metazoa</taxon>
        <taxon>Ecdysozoa</taxon>
        <taxon>Nematoda</taxon>
        <taxon>Enoplea</taxon>
        <taxon>Dorylaimia</taxon>
        <taxon>Dioctophymatida</taxon>
        <taxon>Dioctophymatoidea</taxon>
        <taxon>Soboliphymatidae</taxon>
        <taxon>Soboliphyme</taxon>
    </lineage>
</organism>
<dbReference type="AlphaFoldDB" id="A0A183IEH0"/>
<reference evidence="7 8" key="2">
    <citation type="submission" date="2018-11" db="EMBL/GenBank/DDBJ databases">
        <authorList>
            <consortium name="Pathogen Informatics"/>
        </authorList>
    </citation>
    <scope>NUCLEOTIDE SEQUENCE [LARGE SCALE GENOMIC DNA]</scope>
</reference>
<dbReference type="InterPro" id="IPR001841">
    <property type="entry name" value="Znf_RING"/>
</dbReference>
<dbReference type="Pfam" id="PF00643">
    <property type="entry name" value="zf-B_box"/>
    <property type="match status" value="1"/>
</dbReference>
<evidence type="ECO:0000313" key="9">
    <source>
        <dbReference type="WBParaSite" id="SBAD_0000211401-mRNA-1"/>
    </source>
</evidence>
<gene>
    <name evidence="7" type="ORF">SBAD_LOCUS2014</name>
</gene>
<dbReference type="InterPro" id="IPR013087">
    <property type="entry name" value="Znf_C2H2_type"/>
</dbReference>
<evidence type="ECO:0000256" key="1">
    <source>
        <dbReference type="ARBA" id="ARBA00022723"/>
    </source>
</evidence>
<proteinExistence type="predicted"/>
<dbReference type="PROSITE" id="PS00028">
    <property type="entry name" value="ZINC_FINGER_C2H2_1"/>
    <property type="match status" value="1"/>
</dbReference>
<sequence>MASPGSTSESFPESNGSVCLAEAETNYSSGMSSPANVAAAAAAVAALQSSQHAEANDLALANPEKLPCKFQRKSPVTVGMKNLTVDNGTSLSPSSAQSSDIVATPNLTHCYLCVKTYDQPKVLACFHTFCKACLEKLVDSPGKIICPLCGAETQLCADQGVDSLLCDYALANLQEQSKSMGDKIRGEDPLQDQCDQPCGQCYAAAAATGTQSSTTTSSFSCTGCKSKESVAVARCFDCSNFLCANCVMAHQFMHCFEGHRVIELSQMSVSDGAGEPEAADRPVKCLQHHQENMHFFCLSCNIPICKECTLKDHPRDTHHFEKISEIGSQQKKYMQKMLEEAHVKQRNFSETFKRLDDAGQRLQIAFHKAQQDIAETSNLLQQMVIEQRQHALKDLENAYHNKQVITLDEVVSWLCFSHIVSRH</sequence>
<feature type="domain" description="B box-type" evidence="6">
    <location>
        <begin position="216"/>
        <end position="264"/>
    </location>
</feature>
<dbReference type="GO" id="GO:0061630">
    <property type="term" value="F:ubiquitin protein ligase activity"/>
    <property type="evidence" value="ECO:0007669"/>
    <property type="project" value="TreeGrafter"/>
</dbReference>
<feature type="domain" description="RING-type" evidence="5">
    <location>
        <begin position="110"/>
        <end position="149"/>
    </location>
</feature>
<dbReference type="PANTHER" id="PTHR25462">
    <property type="entry name" value="BONUS, ISOFORM C-RELATED"/>
    <property type="match status" value="1"/>
</dbReference>
<name>A0A183IEH0_9BILA</name>
<dbReference type="PROSITE" id="PS50089">
    <property type="entry name" value="ZF_RING_2"/>
    <property type="match status" value="1"/>
</dbReference>
<dbReference type="InterPro" id="IPR018957">
    <property type="entry name" value="Znf_C3HC4_RING-type"/>
</dbReference>
<dbReference type="OrthoDB" id="5853635at2759"/>
<keyword evidence="8" id="KW-1185">Reference proteome</keyword>